<protein>
    <submittedName>
        <fullName evidence="1">Uncharacterized protein</fullName>
    </submittedName>
</protein>
<comment type="caution">
    <text evidence="1">The sequence shown here is derived from an EMBL/GenBank/DDBJ whole genome shotgun (WGS) entry which is preliminary data.</text>
</comment>
<keyword evidence="2" id="KW-1185">Reference proteome</keyword>
<sequence length="104" mass="11481">MFLPVFIVVGLDIDFPVSLSKVKGLQCLCAHNGRTVDFQRLTHESSVFQEMIFGQACCNQIWTWKPSALIFPGLSTELHCCQRSGSMPDTRIGRVGIALALPSL</sequence>
<accession>A0AAE1D7G8</accession>
<evidence type="ECO:0000313" key="2">
    <source>
        <dbReference type="Proteomes" id="UP001283361"/>
    </source>
</evidence>
<gene>
    <name evidence="1" type="ORF">RRG08_041982</name>
</gene>
<name>A0AAE1D7G8_9GAST</name>
<evidence type="ECO:0000313" key="1">
    <source>
        <dbReference type="EMBL" id="KAK3760141.1"/>
    </source>
</evidence>
<dbReference type="Proteomes" id="UP001283361">
    <property type="component" value="Unassembled WGS sequence"/>
</dbReference>
<organism evidence="1 2">
    <name type="scientific">Elysia crispata</name>
    <name type="common">lettuce slug</name>
    <dbReference type="NCBI Taxonomy" id="231223"/>
    <lineage>
        <taxon>Eukaryota</taxon>
        <taxon>Metazoa</taxon>
        <taxon>Spiralia</taxon>
        <taxon>Lophotrochozoa</taxon>
        <taxon>Mollusca</taxon>
        <taxon>Gastropoda</taxon>
        <taxon>Heterobranchia</taxon>
        <taxon>Euthyneura</taxon>
        <taxon>Panpulmonata</taxon>
        <taxon>Sacoglossa</taxon>
        <taxon>Placobranchoidea</taxon>
        <taxon>Plakobranchidae</taxon>
        <taxon>Elysia</taxon>
    </lineage>
</organism>
<proteinExistence type="predicted"/>
<reference evidence="1" key="1">
    <citation type="journal article" date="2023" name="G3 (Bethesda)">
        <title>A reference genome for the long-term kleptoplast-retaining sea slug Elysia crispata morphotype clarki.</title>
        <authorList>
            <person name="Eastman K.E."/>
            <person name="Pendleton A.L."/>
            <person name="Shaikh M.A."/>
            <person name="Suttiyut T."/>
            <person name="Ogas R."/>
            <person name="Tomko P."/>
            <person name="Gavelis G."/>
            <person name="Widhalm J.R."/>
            <person name="Wisecaver J.H."/>
        </authorList>
    </citation>
    <scope>NUCLEOTIDE SEQUENCE</scope>
    <source>
        <strain evidence="1">ECLA1</strain>
    </source>
</reference>
<dbReference type="AlphaFoldDB" id="A0AAE1D7G8"/>
<dbReference type="EMBL" id="JAWDGP010005045">
    <property type="protein sequence ID" value="KAK3760141.1"/>
    <property type="molecule type" value="Genomic_DNA"/>
</dbReference>